<sequence length="38" mass="4109">RTVSSEDKGVFRYSGGDQSSSMVQIINDEGNGIKCSKE</sequence>
<organism evidence="1">
    <name type="scientific">marine metagenome</name>
    <dbReference type="NCBI Taxonomy" id="408172"/>
    <lineage>
        <taxon>unclassified sequences</taxon>
        <taxon>metagenomes</taxon>
        <taxon>ecological metagenomes</taxon>
    </lineage>
</organism>
<proteinExistence type="predicted"/>
<name>A0A383ABF5_9ZZZZ</name>
<protein>
    <submittedName>
        <fullName evidence="1">Uncharacterized protein</fullName>
    </submittedName>
</protein>
<reference evidence="1" key="1">
    <citation type="submission" date="2018-05" db="EMBL/GenBank/DDBJ databases">
        <authorList>
            <person name="Lanie J.A."/>
            <person name="Ng W.-L."/>
            <person name="Kazmierczak K.M."/>
            <person name="Andrzejewski T.M."/>
            <person name="Davidsen T.M."/>
            <person name="Wayne K.J."/>
            <person name="Tettelin H."/>
            <person name="Glass J.I."/>
            <person name="Rusch D."/>
            <person name="Podicherti R."/>
            <person name="Tsui H.-C.T."/>
            <person name="Winkler M.E."/>
        </authorList>
    </citation>
    <scope>NUCLEOTIDE SEQUENCE</scope>
</reference>
<dbReference type="EMBL" id="UINC01190742">
    <property type="protein sequence ID" value="SVE05042.1"/>
    <property type="molecule type" value="Genomic_DNA"/>
</dbReference>
<feature type="non-terminal residue" evidence="1">
    <location>
        <position position="1"/>
    </location>
</feature>
<accession>A0A383ABF5</accession>
<gene>
    <name evidence="1" type="ORF">METZ01_LOCUS457896</name>
</gene>
<dbReference type="AlphaFoldDB" id="A0A383ABF5"/>
<evidence type="ECO:0000313" key="1">
    <source>
        <dbReference type="EMBL" id="SVE05042.1"/>
    </source>
</evidence>